<dbReference type="PANTHER" id="PTHR33119:SF1">
    <property type="entry name" value="FE2OG DIOXYGENASE DOMAIN-CONTAINING PROTEIN"/>
    <property type="match status" value="1"/>
</dbReference>
<reference evidence="2 3" key="1">
    <citation type="journal article" date="2016" name="Genome Biol. Evol.">
        <title>Divergent and convergent evolution of fungal pathogenicity.</title>
        <authorList>
            <person name="Shang Y."/>
            <person name="Xiao G."/>
            <person name="Zheng P."/>
            <person name="Cen K."/>
            <person name="Zhan S."/>
            <person name="Wang C."/>
        </authorList>
    </citation>
    <scope>NUCLEOTIDE SEQUENCE [LARGE SCALE GENOMIC DNA]</scope>
    <source>
        <strain evidence="2 3">RCEF 1005</strain>
    </source>
</reference>
<dbReference type="PANTHER" id="PTHR33119">
    <property type="entry name" value="IFI3P"/>
    <property type="match status" value="1"/>
</dbReference>
<proteinExistence type="predicted"/>
<dbReference type="InterPro" id="IPR049192">
    <property type="entry name" value="DUF4246_C"/>
</dbReference>
<dbReference type="Proteomes" id="UP000076881">
    <property type="component" value="Unassembled WGS sequence"/>
</dbReference>
<dbReference type="OrthoDB" id="415532at2759"/>
<dbReference type="EMBL" id="AZHF01000004">
    <property type="protein sequence ID" value="OAA76558.1"/>
    <property type="molecule type" value="Genomic_DNA"/>
</dbReference>
<evidence type="ECO:0000313" key="2">
    <source>
        <dbReference type="EMBL" id="OAA76558.1"/>
    </source>
</evidence>
<organism evidence="2 3">
    <name type="scientific">Akanthomyces lecanii RCEF 1005</name>
    <dbReference type="NCBI Taxonomy" id="1081108"/>
    <lineage>
        <taxon>Eukaryota</taxon>
        <taxon>Fungi</taxon>
        <taxon>Dikarya</taxon>
        <taxon>Ascomycota</taxon>
        <taxon>Pezizomycotina</taxon>
        <taxon>Sordariomycetes</taxon>
        <taxon>Hypocreomycetidae</taxon>
        <taxon>Hypocreales</taxon>
        <taxon>Cordycipitaceae</taxon>
        <taxon>Akanthomyces</taxon>
        <taxon>Cordyceps confragosa</taxon>
    </lineage>
</organism>
<keyword evidence="3" id="KW-1185">Reference proteome</keyword>
<dbReference type="AlphaFoldDB" id="A0A162KL42"/>
<comment type="caution">
    <text evidence="2">The sequence shown here is derived from an EMBL/GenBank/DDBJ whole genome shotgun (WGS) entry which is preliminary data.</text>
</comment>
<evidence type="ECO:0000259" key="1">
    <source>
        <dbReference type="Pfam" id="PF14033"/>
    </source>
</evidence>
<dbReference type="Pfam" id="PF14033">
    <property type="entry name" value="DUF4246"/>
    <property type="match status" value="1"/>
</dbReference>
<protein>
    <recommendedName>
        <fullName evidence="1">DUF4246 domain-containing protein</fullName>
    </recommendedName>
</protein>
<accession>A0A162KL42</accession>
<name>A0A162KL42_CORDF</name>
<gene>
    <name evidence="2" type="ORF">LEL_06242</name>
</gene>
<dbReference type="STRING" id="1081108.A0A162KL42"/>
<feature type="domain" description="DUF4246" evidence="1">
    <location>
        <begin position="44"/>
        <end position="130"/>
    </location>
</feature>
<sequence>MTESSGPLSFSVEADLDPAAHWWRTDLRSSPHEPLAPPAGIYGFESLREIYGEEDVCGAPALQEPGTVMTPDGRLFAFPTVMQHRTEEYRLLDPSRPGRVRFPRLYLVGPQYRICSTRNTPPQQHSWCADAGLSGFPREKYIMPPELVRCVEDMVGDFPTGEEEAIRQRYELREERREQRRIFDEEVQRYYFSD</sequence>
<dbReference type="InterPro" id="IPR025340">
    <property type="entry name" value="DUF4246"/>
</dbReference>
<evidence type="ECO:0000313" key="3">
    <source>
        <dbReference type="Proteomes" id="UP000076881"/>
    </source>
</evidence>